<feature type="compositionally biased region" description="Basic and acidic residues" evidence="2">
    <location>
        <begin position="549"/>
        <end position="577"/>
    </location>
</feature>
<proteinExistence type="inferred from homology"/>
<evidence type="ECO:0000256" key="1">
    <source>
        <dbReference type="ARBA" id="ARBA00008842"/>
    </source>
</evidence>
<feature type="compositionally biased region" description="Polar residues" evidence="2">
    <location>
        <begin position="253"/>
        <end position="268"/>
    </location>
</feature>
<dbReference type="Gene3D" id="3.30.70.3490">
    <property type="match status" value="1"/>
</dbReference>
<dbReference type="SUPFAM" id="SSF144000">
    <property type="entry name" value="Oxysterol-binding protein-like"/>
    <property type="match status" value="1"/>
</dbReference>
<dbReference type="OrthoDB" id="48057at2759"/>
<dbReference type="Pfam" id="PF01237">
    <property type="entry name" value="Oxysterol_BP"/>
    <property type="match status" value="2"/>
</dbReference>
<dbReference type="InterPro" id="IPR000648">
    <property type="entry name" value="Oxysterol-bd"/>
</dbReference>
<name>A0A511KK93_RHOTO</name>
<gene>
    <name evidence="3" type="ORF">Rt10032_c12g4816</name>
</gene>
<reference evidence="3 4" key="1">
    <citation type="submission" date="2019-07" db="EMBL/GenBank/DDBJ databases">
        <title>Rhodotorula toruloides NBRC10032 genome sequencing.</title>
        <authorList>
            <person name="Shida Y."/>
            <person name="Takaku H."/>
            <person name="Ogasawara W."/>
            <person name="Mori K."/>
        </authorList>
    </citation>
    <scope>NUCLEOTIDE SEQUENCE [LARGE SCALE GENOMIC DNA]</scope>
    <source>
        <strain evidence="3 4">NBRC10032</strain>
    </source>
</reference>
<feature type="region of interest" description="Disordered" evidence="2">
    <location>
        <begin position="549"/>
        <end position="590"/>
    </location>
</feature>
<comment type="caution">
    <text evidence="3">The sequence shown here is derived from an EMBL/GenBank/DDBJ whole genome shotgun (WGS) entry which is preliminary data.</text>
</comment>
<sequence length="613" mass="67155">MSATPPPTKRASWFGRSRSSTPQPDAVPQLTKQLDETDIDPVGETDQAGEDEVVTADDLGGIAEELQGDTETEQGRVGARKRLSADVVHLSSAMIGKFKALLGILRKTISVKDLSSVRISLPAQMLEPIGNLEHWTYIDRPDYFGALAKENMDEMEKMLTVLRWMFTKELKYAKHPISKPFNSILGEHFFCYYDAPVLDVHPKGHPLPTVHIDENPHPDIVACAGRGSNNTTAAAALKASPSTSSLISLANSAKPKTSLEMTNGNAVGSSAASTRSTRSNFPAGASSSAASGSGPTETRNARVVIINEQTSHHPPISHFLVEARVDTADPAVKRTVRLRGADQLSAKFTAGANVKIYPGPHNKGLFLDLPDGEEFHIKHPTAAVAGIVRAAPYATIADVCTVTCRLPEDKQPGAEKQKRLRAIIQYQEESWITRPRFLLEGVVYESFVNEAASDPSAMVDDGSDKRFSRIKQVPKDRIVGTLEGNWRGEIRWKKVGESSSFTLVDLLPLNVVPKAVAPLDEQGPMETRKVWASVADALNKKDYITASKEKQRIEQEQRDKAEERKKKGEVYRPRFFEPEPDDVADWDGRPVLSAQGKAALERNFQADYSSSSA</sequence>
<feature type="region of interest" description="Disordered" evidence="2">
    <location>
        <begin position="1"/>
        <end position="51"/>
    </location>
</feature>
<dbReference type="EMBL" id="BJWK01000012">
    <property type="protein sequence ID" value="GEM10799.1"/>
    <property type="molecule type" value="Genomic_DNA"/>
</dbReference>
<accession>A0A511KK93</accession>
<organism evidence="3 4">
    <name type="scientific">Rhodotorula toruloides</name>
    <name type="common">Yeast</name>
    <name type="synonym">Rhodosporidium toruloides</name>
    <dbReference type="NCBI Taxonomy" id="5286"/>
    <lineage>
        <taxon>Eukaryota</taxon>
        <taxon>Fungi</taxon>
        <taxon>Dikarya</taxon>
        <taxon>Basidiomycota</taxon>
        <taxon>Pucciniomycotina</taxon>
        <taxon>Microbotryomycetes</taxon>
        <taxon>Sporidiobolales</taxon>
        <taxon>Sporidiobolaceae</taxon>
        <taxon>Rhodotorula</taxon>
    </lineage>
</organism>
<feature type="region of interest" description="Disordered" evidence="2">
    <location>
        <begin position="253"/>
        <end position="297"/>
    </location>
</feature>
<feature type="compositionally biased region" description="Low complexity" evidence="2">
    <location>
        <begin position="269"/>
        <end position="294"/>
    </location>
</feature>
<evidence type="ECO:0000256" key="2">
    <source>
        <dbReference type="SAM" id="MobiDB-lite"/>
    </source>
</evidence>
<dbReference type="Gene3D" id="2.40.160.120">
    <property type="match status" value="1"/>
</dbReference>
<dbReference type="PANTHER" id="PTHR10972:SF212">
    <property type="entry name" value="OXYSTEROL-BINDING PROTEIN-LIKE PROTEIN 1"/>
    <property type="match status" value="1"/>
</dbReference>
<protein>
    <submittedName>
        <fullName evidence="3">Oxysterol-binding protein</fullName>
    </submittedName>
</protein>
<evidence type="ECO:0000313" key="4">
    <source>
        <dbReference type="Proteomes" id="UP000321518"/>
    </source>
</evidence>
<dbReference type="Proteomes" id="UP000321518">
    <property type="component" value="Unassembled WGS sequence"/>
</dbReference>
<comment type="similarity">
    <text evidence="1">Belongs to the OSBP family.</text>
</comment>
<dbReference type="PANTHER" id="PTHR10972">
    <property type="entry name" value="OXYSTEROL-BINDING PROTEIN-RELATED"/>
    <property type="match status" value="1"/>
</dbReference>
<dbReference type="GO" id="GO:0016020">
    <property type="term" value="C:membrane"/>
    <property type="evidence" value="ECO:0007669"/>
    <property type="project" value="TreeGrafter"/>
</dbReference>
<feature type="compositionally biased region" description="Acidic residues" evidence="2">
    <location>
        <begin position="36"/>
        <end position="51"/>
    </location>
</feature>
<dbReference type="GO" id="GO:0005829">
    <property type="term" value="C:cytosol"/>
    <property type="evidence" value="ECO:0007669"/>
    <property type="project" value="TreeGrafter"/>
</dbReference>
<evidence type="ECO:0000313" key="3">
    <source>
        <dbReference type="EMBL" id="GEM10799.1"/>
    </source>
</evidence>
<dbReference type="GO" id="GO:0032934">
    <property type="term" value="F:sterol binding"/>
    <property type="evidence" value="ECO:0007669"/>
    <property type="project" value="TreeGrafter"/>
</dbReference>
<dbReference type="AlphaFoldDB" id="A0A511KK93"/>
<dbReference type="InterPro" id="IPR037239">
    <property type="entry name" value="OSBP_sf"/>
</dbReference>